<protein>
    <submittedName>
        <fullName evidence="3">Potassium channel family protein</fullName>
    </submittedName>
</protein>
<name>A0ABT2I7V0_9SPHN</name>
<gene>
    <name evidence="3" type="ORF">NZK81_15180</name>
</gene>
<keyword evidence="1" id="KW-0812">Transmembrane</keyword>
<comment type="caution">
    <text evidence="3">The sequence shown here is derived from an EMBL/GenBank/DDBJ whole genome shotgun (WGS) entry which is preliminary data.</text>
</comment>
<feature type="transmembrane region" description="Helical" evidence="1">
    <location>
        <begin position="6"/>
        <end position="31"/>
    </location>
</feature>
<keyword evidence="4" id="KW-1185">Reference proteome</keyword>
<dbReference type="Proteomes" id="UP001165583">
    <property type="component" value="Unassembled WGS sequence"/>
</dbReference>
<evidence type="ECO:0000256" key="1">
    <source>
        <dbReference type="SAM" id="Phobius"/>
    </source>
</evidence>
<dbReference type="RefSeq" id="WP_232512440.1">
    <property type="nucleotide sequence ID" value="NZ_JANZXA010000010.1"/>
</dbReference>
<evidence type="ECO:0000313" key="4">
    <source>
        <dbReference type="Proteomes" id="UP001165583"/>
    </source>
</evidence>
<dbReference type="SUPFAM" id="SSF81324">
    <property type="entry name" value="Voltage-gated potassium channels"/>
    <property type="match status" value="1"/>
</dbReference>
<keyword evidence="3" id="KW-0407">Ion channel</keyword>
<accession>A0ABT2I7V0</accession>
<dbReference type="Pfam" id="PF07885">
    <property type="entry name" value="Ion_trans_2"/>
    <property type="match status" value="1"/>
</dbReference>
<keyword evidence="1" id="KW-1133">Transmembrane helix</keyword>
<proteinExistence type="predicted"/>
<organism evidence="3 4">
    <name type="scientific">Novosphingobium mangrovi</name>
    <name type="common">ex Huang et al. 2023</name>
    <dbReference type="NCBI Taxonomy" id="2976432"/>
    <lineage>
        <taxon>Bacteria</taxon>
        <taxon>Pseudomonadati</taxon>
        <taxon>Pseudomonadota</taxon>
        <taxon>Alphaproteobacteria</taxon>
        <taxon>Sphingomonadales</taxon>
        <taxon>Sphingomonadaceae</taxon>
        <taxon>Novosphingobium</taxon>
    </lineage>
</organism>
<feature type="domain" description="Potassium channel" evidence="2">
    <location>
        <begin position="66"/>
        <end position="133"/>
    </location>
</feature>
<dbReference type="InterPro" id="IPR013099">
    <property type="entry name" value="K_chnl_dom"/>
</dbReference>
<keyword evidence="3" id="KW-0406">Ion transport</keyword>
<evidence type="ECO:0000259" key="2">
    <source>
        <dbReference type="Pfam" id="PF07885"/>
    </source>
</evidence>
<keyword evidence="1" id="KW-0472">Membrane</keyword>
<feature type="transmembrane region" description="Helical" evidence="1">
    <location>
        <begin position="43"/>
        <end position="65"/>
    </location>
</feature>
<dbReference type="GO" id="GO:0034220">
    <property type="term" value="P:monoatomic ion transmembrane transport"/>
    <property type="evidence" value="ECO:0007669"/>
    <property type="project" value="UniProtKB-KW"/>
</dbReference>
<dbReference type="EMBL" id="JANZXA010000010">
    <property type="protein sequence ID" value="MCT2400895.1"/>
    <property type="molecule type" value="Genomic_DNA"/>
</dbReference>
<feature type="transmembrane region" description="Helical" evidence="1">
    <location>
        <begin position="85"/>
        <end position="102"/>
    </location>
</feature>
<evidence type="ECO:0000313" key="3">
    <source>
        <dbReference type="EMBL" id="MCT2400895.1"/>
    </source>
</evidence>
<dbReference type="Gene3D" id="1.10.287.70">
    <property type="match status" value="1"/>
</dbReference>
<keyword evidence="3" id="KW-0813">Transport</keyword>
<sequence>MMIVAIVIGVLLFLGAIWLHIGMLALARMTYGGSAVRPLRFSAAYLIVLMSHLLIALEFAAGFKWSHSLGLGGFVHTPGENWMDLFYFSLVNITTLGLGDIYPTGHVRALAGIESLTGFLLISCTAQFIFETLHKPATATG</sequence>
<reference evidence="3" key="1">
    <citation type="submission" date="2022-09" db="EMBL/GenBank/DDBJ databases">
        <title>Novosphingobium sp. Nov., a polycyclic aromatic hydrocarbon-degrading bacterium isolated form mangrove sediments in HongKong.</title>
        <authorList>
            <person name="Hu Z."/>
        </authorList>
    </citation>
    <scope>NUCLEOTIDE SEQUENCE</scope>
    <source>
        <strain evidence="3">HK4-1</strain>
    </source>
</reference>
<feature type="transmembrane region" description="Helical" evidence="1">
    <location>
        <begin position="109"/>
        <end position="130"/>
    </location>
</feature>